<keyword evidence="12" id="KW-0868">Chloride</keyword>
<name>A0AAV6MTI4_9ROSI</name>
<feature type="domain" description="Prephenate/arogenate dehydrogenase" evidence="15">
    <location>
        <begin position="872"/>
        <end position="1148"/>
    </location>
</feature>
<evidence type="ECO:0000256" key="3">
    <source>
        <dbReference type="ARBA" id="ARBA00022448"/>
    </source>
</evidence>
<comment type="subcellular location">
    <subcellularLocation>
        <location evidence="1">Membrane</location>
        <topology evidence="1">Multi-pass membrane protein</topology>
    </subcellularLocation>
</comment>
<dbReference type="EMBL" id="JAGKQH010000012">
    <property type="protein sequence ID" value="KAG6586372.1"/>
    <property type="molecule type" value="Genomic_DNA"/>
</dbReference>
<feature type="transmembrane region" description="Helical" evidence="14">
    <location>
        <begin position="467"/>
        <end position="489"/>
    </location>
</feature>
<dbReference type="PROSITE" id="PS51371">
    <property type="entry name" value="CBS"/>
    <property type="match status" value="1"/>
</dbReference>
<reference evidence="17 18" key="1">
    <citation type="journal article" date="2021" name="Hortic Res">
        <title>The domestication of Cucurbita argyrosperma as revealed by the genome of its wild relative.</title>
        <authorList>
            <person name="Barrera-Redondo J."/>
            <person name="Sanchez-de la Vega G."/>
            <person name="Aguirre-Liguori J.A."/>
            <person name="Castellanos-Morales G."/>
            <person name="Gutierrez-Guerrero Y.T."/>
            <person name="Aguirre-Dugua X."/>
            <person name="Aguirre-Planter E."/>
            <person name="Tenaillon M.I."/>
            <person name="Lira-Saade R."/>
            <person name="Eguiarte L.E."/>
        </authorList>
    </citation>
    <scope>NUCLEOTIDE SEQUENCE [LARGE SCALE GENOMIC DNA]</scope>
    <source>
        <strain evidence="17">JBR-2021</strain>
    </source>
</reference>
<evidence type="ECO:0000256" key="14">
    <source>
        <dbReference type="SAM" id="Phobius"/>
    </source>
</evidence>
<feature type="transmembrane region" description="Helical" evidence="14">
    <location>
        <begin position="232"/>
        <end position="256"/>
    </location>
</feature>
<dbReference type="InterPro" id="IPR046826">
    <property type="entry name" value="PDH_N"/>
</dbReference>
<feature type="domain" description="CBS" evidence="16">
    <location>
        <begin position="694"/>
        <end position="754"/>
    </location>
</feature>
<dbReference type="FunFam" id="1.10.3080.10:FF:000004">
    <property type="entry name" value="Chloride channel ClC3"/>
    <property type="match status" value="1"/>
</dbReference>
<dbReference type="GO" id="GO:0070403">
    <property type="term" value="F:NAD+ binding"/>
    <property type="evidence" value="ECO:0007669"/>
    <property type="project" value="InterPro"/>
</dbReference>
<dbReference type="InterPro" id="IPR059064">
    <property type="entry name" value="TYRAAT2_C"/>
</dbReference>
<evidence type="ECO:0000313" key="17">
    <source>
        <dbReference type="EMBL" id="KAG6586372.1"/>
    </source>
</evidence>
<dbReference type="InterPro" id="IPR045011">
    <property type="entry name" value="TYRAAT1/2"/>
</dbReference>
<evidence type="ECO:0000256" key="2">
    <source>
        <dbReference type="ARBA" id="ARBA00009476"/>
    </source>
</evidence>
<feature type="domain" description="Prephenate/arogenate dehydrogenase" evidence="15">
    <location>
        <begin position="1182"/>
        <end position="1462"/>
    </location>
</feature>
<keyword evidence="7 14" id="KW-1133">Transmembrane helix</keyword>
<keyword evidence="8" id="KW-0560">Oxidoreductase</keyword>
<keyword evidence="4 14" id="KW-0812">Transmembrane</keyword>
<keyword evidence="11" id="KW-0869">Chloride channel</keyword>
<feature type="transmembrane region" description="Helical" evidence="14">
    <location>
        <begin position="321"/>
        <end position="339"/>
    </location>
</feature>
<dbReference type="Pfam" id="PF26213">
    <property type="entry name" value="TYRAAT1_C"/>
    <property type="match status" value="2"/>
</dbReference>
<dbReference type="Pfam" id="PF02153">
    <property type="entry name" value="PDH_N"/>
    <property type="match status" value="2"/>
</dbReference>
<dbReference type="GO" id="GO:0006571">
    <property type="term" value="P:tyrosine biosynthetic process"/>
    <property type="evidence" value="ECO:0007669"/>
    <property type="project" value="InterPro"/>
</dbReference>
<feature type="transmembrane region" description="Helical" evidence="14">
    <location>
        <begin position="171"/>
        <end position="189"/>
    </location>
</feature>
<gene>
    <name evidence="17" type="primary">CLC-G</name>
    <name evidence="17" type="ORF">SDJN03_19105</name>
</gene>
<feature type="transmembrane region" description="Helical" evidence="14">
    <location>
        <begin position="262"/>
        <end position="282"/>
    </location>
</feature>
<accession>A0AAV6MTI4</accession>
<evidence type="ECO:0000256" key="13">
    <source>
        <dbReference type="PROSITE-ProRule" id="PRU00703"/>
    </source>
</evidence>
<dbReference type="InterPro" id="IPR003099">
    <property type="entry name" value="Prephen_DH"/>
</dbReference>
<feature type="transmembrane region" description="Helical" evidence="14">
    <location>
        <begin position="195"/>
        <end position="220"/>
    </location>
</feature>
<dbReference type="GO" id="GO:0005254">
    <property type="term" value="F:chloride channel activity"/>
    <property type="evidence" value="ECO:0007669"/>
    <property type="project" value="UniProtKB-KW"/>
</dbReference>
<dbReference type="Pfam" id="PF00654">
    <property type="entry name" value="Voltage_CLC"/>
    <property type="match status" value="1"/>
</dbReference>
<evidence type="ECO:0000313" key="18">
    <source>
        <dbReference type="Proteomes" id="UP000685013"/>
    </source>
</evidence>
<evidence type="ECO:0000259" key="16">
    <source>
        <dbReference type="PROSITE" id="PS51371"/>
    </source>
</evidence>
<feature type="transmembrane region" description="Helical" evidence="14">
    <location>
        <begin position="495"/>
        <end position="521"/>
    </location>
</feature>
<dbReference type="PANTHER" id="PTHR43207">
    <property type="entry name" value="AROGENATE DEHYDROGENASE-RELATED"/>
    <property type="match status" value="1"/>
</dbReference>
<dbReference type="GO" id="GO:0034707">
    <property type="term" value="C:chloride channel complex"/>
    <property type="evidence" value="ECO:0007669"/>
    <property type="project" value="UniProtKB-KW"/>
</dbReference>
<dbReference type="PROSITE" id="PS51176">
    <property type="entry name" value="PDH_ADH"/>
    <property type="match status" value="2"/>
</dbReference>
<evidence type="ECO:0000256" key="6">
    <source>
        <dbReference type="ARBA" id="ARBA00022882"/>
    </source>
</evidence>
<evidence type="ECO:0000256" key="12">
    <source>
        <dbReference type="ARBA" id="ARBA00023214"/>
    </source>
</evidence>
<dbReference type="GO" id="GO:0033730">
    <property type="term" value="F:arogenate dehydrogenase (NADP+) activity"/>
    <property type="evidence" value="ECO:0007669"/>
    <property type="project" value="InterPro"/>
</dbReference>
<evidence type="ECO:0000256" key="5">
    <source>
        <dbReference type="ARBA" id="ARBA00022737"/>
    </source>
</evidence>
<keyword evidence="6" id="KW-0851">Voltage-gated channel</keyword>
<evidence type="ECO:0000256" key="1">
    <source>
        <dbReference type="ARBA" id="ARBA00004141"/>
    </source>
</evidence>
<dbReference type="PANTHER" id="PTHR43207:SF4">
    <property type="entry name" value="AROGENATE DEHYDROGENASE 2, CHLOROPLASTIC"/>
    <property type="match status" value="1"/>
</dbReference>
<comment type="caution">
    <text evidence="17">The sequence shown here is derived from an EMBL/GenBank/DDBJ whole genome shotgun (WGS) entry which is preliminary data.</text>
</comment>
<dbReference type="Proteomes" id="UP000685013">
    <property type="component" value="Chromosome 12"/>
</dbReference>
<keyword evidence="3" id="KW-0813">Transport</keyword>
<keyword evidence="6" id="KW-0406">Ion transport</keyword>
<dbReference type="Pfam" id="PF00571">
    <property type="entry name" value="CBS"/>
    <property type="match status" value="1"/>
</dbReference>
<dbReference type="GO" id="GO:0004665">
    <property type="term" value="F:prephenate dehydrogenase (NADP+) activity"/>
    <property type="evidence" value="ECO:0007669"/>
    <property type="project" value="InterPro"/>
</dbReference>
<keyword evidence="5" id="KW-0677">Repeat</keyword>
<evidence type="ECO:0000256" key="8">
    <source>
        <dbReference type="ARBA" id="ARBA00023002"/>
    </source>
</evidence>
<keyword evidence="9 13" id="KW-0129">CBS domain</keyword>
<keyword evidence="10 14" id="KW-0472">Membrane</keyword>
<evidence type="ECO:0000256" key="11">
    <source>
        <dbReference type="ARBA" id="ARBA00023173"/>
    </source>
</evidence>
<proteinExistence type="inferred from homology"/>
<feature type="transmembrane region" description="Helical" evidence="14">
    <location>
        <begin position="439"/>
        <end position="460"/>
    </location>
</feature>
<dbReference type="SMART" id="SM00116">
    <property type="entry name" value="CBS"/>
    <property type="match status" value="2"/>
</dbReference>
<evidence type="ECO:0000256" key="9">
    <source>
        <dbReference type="ARBA" id="ARBA00023122"/>
    </source>
</evidence>
<dbReference type="GO" id="GO:0008977">
    <property type="term" value="F:prephenate dehydrogenase (NAD+) activity"/>
    <property type="evidence" value="ECO:0007669"/>
    <property type="project" value="InterPro"/>
</dbReference>
<evidence type="ECO:0000256" key="10">
    <source>
        <dbReference type="ARBA" id="ARBA00023136"/>
    </source>
</evidence>
<feature type="transmembrane region" description="Helical" evidence="14">
    <location>
        <begin position="359"/>
        <end position="380"/>
    </location>
</feature>
<feature type="transmembrane region" description="Helical" evidence="14">
    <location>
        <begin position="528"/>
        <end position="547"/>
    </location>
</feature>
<evidence type="ECO:0000259" key="15">
    <source>
        <dbReference type="PROSITE" id="PS51176"/>
    </source>
</evidence>
<sequence length="1592" mass="177911">MDAANPSNGDEESIITPLLAPQKSLVNSSSQVALVGANICPIESLDYEIFDNDFFMQDWRSREDFQIFQYLVIKWLSCFLIGLIMGLVGFFNNLAVENIAGKKFVVTSNMMLEGRYWMAFLVFSVSNLLLTLFASVITALICPLAAGSGIPEVKAYLNGVDAPGILSPRTLLVKIIGSIAIVSSSMVVGKAGPMVHTGACVASLVGQGCFKVFGLTWRWLYHLKKDRDRRDLVTCGAAAGIAAAFRAPVGGVLFAFEEMASWWRSALLWRAFFTTAIVAVVLRSLIDVCLNGLCGLFGKGGLIIFDTYSDFPSYHLKDLPPVLALAFIGGILGSFYNFLLTKVLRVYNLIHEKGIVYKVLLACSVSIFTSCLLFGLPWFASCQPCPSSAREICPTIGRSGNFKKFQCSSGHYNDLASLIFNTNDDAIKNLFSKGTDSEFQFSSMLTFFVTCFSLSVLSYGTVAPVGLFVPVIVTGASYGRFVGMVVGPYTNLSHGFFAILGAASFLGGSMRTTVSLCVIMLELTNNLLLLPLVMLVLLISKTVADAFNCNIYNQIMKAKGFPYLEGHVEPYMRQLTVASVLTSPLQLFRGIEKVRNVVNVLKWTSHHGFPIIDEPPFSEFPVLYGLILRAHLIVLLKKKAFLSVPTLGLERQDALKLLSADDFAMMGSGDVDRIEDIQLTDEEMEMFIDLHSFANTSPCTVLETMSLAKAFAIFRETGLRHMLVIPKVPGRSPVVGILTRHDFMPDYILSLHPLLEKSRWKRKLEKQHPVNPVRGLALFIPLNPLRYGGGPEQFRHLCCCRLLSATSLRPYLLYLRSLTTVSIIPSPFRFSPVFSSFPNPFFEFAPLMLRNLTTTNPEWHPVFTTPTSSKSPSLGLVTSVNFSLKQSSAKVIPSCLIPELTTLMRLVSSGFRFFSDPDDLAEEHPEVILLCTSIISTESVLRSLPLQRLKRNTLVVDVLSVKEFPKSLMLELLPPDFDVICSHPMFGPESGAKGWNELFFVYEKVRIGSDESRVSRCEKFLSIFEREGCRMVEMSCVDHDRYAAESQFITHTVGRVLNMLMLESTPINTKGYETLLDLVKNTAADSFDLYYGLFMYNKNAMEMIERLDLAFGALKQQLFGRLHDMVRKQLFENGENLQTLPENSPQNGASLALTTYLEATRFQDLSSTYDIKATKLEENSKLKIAVVGFGNFGQFLAKTIVKQGHTVLAYSRSDYSDVAEEMGISYFSDMDDLCEEHPEVVLLCTSILSTEKVLRSLPFRRLKRNTLFVDVLSVKEFPRNLFLQILPPDFDILCTHPMFGPESGKNGWNDLSFVYDKVRVGNEESRAFRCNCFLDIFSSEGCRMVEMSCYDHDRHAAGSQFITHTMGRVLEKLSLSSTPINTKGYNTLLDLVSNTSGDSFDLYYGLFMYNANSMEQLERLDLAFEALKKQLFGRLHDVLRKQLFEKSTFAFTSYSEFGISFSRYISSLVLGLLVMYICFSQGRLDADRISHVDSTGEWSSLCFTSNQSYQEKENVKVNEEISPVLFRLRVDESGRIGSITKSKNDSSYGNGLDEVGFDSNWPPWKNAPDRYKLIGTPALAFIISNMYKIIGC</sequence>
<feature type="transmembrane region" description="Helical" evidence="14">
    <location>
        <begin position="70"/>
        <end position="96"/>
    </location>
</feature>
<dbReference type="InterPro" id="IPR000644">
    <property type="entry name" value="CBS_dom"/>
</dbReference>
<dbReference type="InterPro" id="IPR001807">
    <property type="entry name" value="ClC"/>
</dbReference>
<keyword evidence="18" id="KW-1185">Reference proteome</keyword>
<feature type="non-terminal residue" evidence="17">
    <location>
        <position position="1"/>
    </location>
</feature>
<protein>
    <submittedName>
        <fullName evidence="17">Chloride channel-like protein CLC-g</fullName>
    </submittedName>
</protein>
<keyword evidence="6" id="KW-0407">Ion channel</keyword>
<organism evidence="17 18">
    <name type="scientific">Cucurbita argyrosperma subsp. sororia</name>
    <dbReference type="NCBI Taxonomy" id="37648"/>
    <lineage>
        <taxon>Eukaryota</taxon>
        <taxon>Viridiplantae</taxon>
        <taxon>Streptophyta</taxon>
        <taxon>Embryophyta</taxon>
        <taxon>Tracheophyta</taxon>
        <taxon>Spermatophyta</taxon>
        <taxon>Magnoliopsida</taxon>
        <taxon>eudicotyledons</taxon>
        <taxon>Gunneridae</taxon>
        <taxon>Pentapetalae</taxon>
        <taxon>rosids</taxon>
        <taxon>fabids</taxon>
        <taxon>Cucurbitales</taxon>
        <taxon>Cucurbitaceae</taxon>
        <taxon>Cucurbiteae</taxon>
        <taxon>Cucurbita</taxon>
    </lineage>
</organism>
<evidence type="ECO:0000256" key="4">
    <source>
        <dbReference type="ARBA" id="ARBA00022692"/>
    </source>
</evidence>
<feature type="transmembrane region" description="Helical" evidence="14">
    <location>
        <begin position="116"/>
        <end position="146"/>
    </location>
</feature>
<evidence type="ECO:0000256" key="7">
    <source>
        <dbReference type="ARBA" id="ARBA00022989"/>
    </source>
</evidence>
<dbReference type="CDD" id="cd04591">
    <property type="entry name" value="CBS_pair_voltage-gated_CLC_euk_bac"/>
    <property type="match status" value="1"/>
</dbReference>
<comment type="similarity">
    <text evidence="2">Belongs to the chloride channel (TC 2.A.49) family.</text>
</comment>